<sequence>MNALQKASTLLLFSGLLAVPVTAAEAPAGVAQRLVRDGVAIEFEARPLGSDGVLTEGMFADIRLRLTDATTGAPLAGQTPGAWIDQALPDGQADQCKVRIGTYLKGVLSARPMVDLNSYYLVVMNKDSALTVIDPVTSVGGITSTLARVALKRPPMDWVASADDRLLYVSMPSAGEVAVVDTAEFKVLGNLPAGAEPVRVALQPDGRYLWVGNNARRGEEGGVTVIDTQSRKTVATLATGGGHHEIAFSADSRHAFISSRDAGRVTVVDVASLKKLKDIETGSSPLSLALSPLSGALYVSDGKAGSITVIDASSLKVRKVLEVGQGVGPLRFTRDGRFGLALNSLEDQVLVLDAGSDEIVQRAEVTAEPYQLVFTRAYAYVRGLASPKVSMINLESLGKGKQMIVQGFDAGPAAPKLAGDLPLADGLAQARDDGAVFVVNPVDNTTYFYMEGMNAPMTGYLNRGHTSRAARVIDRSMREVEPGLFSSRVKLPAPGRFDIAVLLNQPKVAHCFNAEVQPNKAMAAQRSKPRVEFLIDQPQVIAGAPAKARFRIVQGGGEQPRAGIADLRVRYFQAPASRPHEVAAVEVGEGIYEAPLALDKAGAYYLHVGSASLGMAFGTQPYASLRAVAAQAQTTP</sequence>
<dbReference type="STRING" id="1245471.PCA10_50000"/>
<dbReference type="AlphaFoldDB" id="S6AJ24"/>
<dbReference type="PANTHER" id="PTHR47197">
    <property type="entry name" value="PROTEIN NIRF"/>
    <property type="match status" value="1"/>
</dbReference>
<evidence type="ECO:0000313" key="2">
    <source>
        <dbReference type="EMBL" id="BAN50732.1"/>
    </source>
</evidence>
<feature type="chain" id="PRO_5004535971" description="Cytochrome D1" evidence="1">
    <location>
        <begin position="24"/>
        <end position="636"/>
    </location>
</feature>
<protein>
    <recommendedName>
        <fullName evidence="4">Cytochrome D1</fullName>
    </recommendedName>
</protein>
<accession>S6AJ24</accession>
<dbReference type="SUPFAM" id="SSF51004">
    <property type="entry name" value="C-terminal (heme d1) domain of cytochrome cd1-nitrite reductase"/>
    <property type="match status" value="1"/>
</dbReference>
<dbReference type="Gene3D" id="2.130.10.10">
    <property type="entry name" value="YVTN repeat-like/Quinoprotein amine dehydrogenase"/>
    <property type="match status" value="2"/>
</dbReference>
<dbReference type="InterPro" id="IPR011048">
    <property type="entry name" value="Haem_d1_sf"/>
</dbReference>
<keyword evidence="3" id="KW-1185">Reference proteome</keyword>
<organism evidence="2 3">
    <name type="scientific">Metapseudomonas resinovorans NBRC 106553</name>
    <dbReference type="NCBI Taxonomy" id="1245471"/>
    <lineage>
        <taxon>Bacteria</taxon>
        <taxon>Pseudomonadati</taxon>
        <taxon>Pseudomonadota</taxon>
        <taxon>Gammaproteobacteria</taxon>
        <taxon>Pseudomonadales</taxon>
        <taxon>Pseudomonadaceae</taxon>
        <taxon>Metapseudomonas</taxon>
    </lineage>
</organism>
<dbReference type="Proteomes" id="UP000015503">
    <property type="component" value="Chromosome"/>
</dbReference>
<dbReference type="KEGG" id="pre:PCA10_50000"/>
<reference evidence="2 3" key="1">
    <citation type="journal article" date="2013" name="Genome Announc.">
        <title>Complete Genome Sequence of the Carbazole Degrader Pseudomonas resinovorans Strain CA10 (NBRC 106553).</title>
        <authorList>
            <person name="Shintani M."/>
            <person name="Hosoyama A."/>
            <person name="Ohji S."/>
            <person name="Tsuchikane K."/>
            <person name="Takarada H."/>
            <person name="Yamazoe A."/>
            <person name="Fujita N."/>
            <person name="Nojiri H."/>
        </authorList>
    </citation>
    <scope>NUCLEOTIDE SEQUENCE [LARGE SCALE GENOMIC DNA]</scope>
    <source>
        <strain evidence="2 3">NBRC 106553</strain>
    </source>
</reference>
<dbReference type="PATRIC" id="fig|1245471.3.peg.5067"/>
<dbReference type="OrthoDB" id="5558583at2"/>
<proteinExistence type="predicted"/>
<dbReference type="PANTHER" id="PTHR47197:SF3">
    <property type="entry name" value="DIHYDRO-HEME D1 DEHYDROGENASE"/>
    <property type="match status" value="1"/>
</dbReference>
<evidence type="ECO:0000256" key="1">
    <source>
        <dbReference type="SAM" id="SignalP"/>
    </source>
</evidence>
<evidence type="ECO:0000313" key="3">
    <source>
        <dbReference type="Proteomes" id="UP000015503"/>
    </source>
</evidence>
<feature type="signal peptide" evidence="1">
    <location>
        <begin position="1"/>
        <end position="23"/>
    </location>
</feature>
<dbReference type="InterPro" id="IPR051200">
    <property type="entry name" value="Host-pathogen_enzymatic-act"/>
</dbReference>
<dbReference type="HOGENOM" id="CLU_430126_0_0_6"/>
<keyword evidence="1" id="KW-0732">Signal</keyword>
<dbReference type="RefSeq" id="WP_016494860.1">
    <property type="nucleotide sequence ID" value="NC_021499.1"/>
</dbReference>
<gene>
    <name evidence="2" type="ORF">PCA10_50000</name>
</gene>
<name>S6AJ24_METRE</name>
<evidence type="ECO:0008006" key="4">
    <source>
        <dbReference type="Google" id="ProtNLM"/>
    </source>
</evidence>
<dbReference type="Pfam" id="PF02239">
    <property type="entry name" value="Cytochrom_D1"/>
    <property type="match status" value="1"/>
</dbReference>
<dbReference type="EMBL" id="AP013068">
    <property type="protein sequence ID" value="BAN50732.1"/>
    <property type="molecule type" value="Genomic_DNA"/>
</dbReference>
<dbReference type="InterPro" id="IPR015943">
    <property type="entry name" value="WD40/YVTN_repeat-like_dom_sf"/>
</dbReference>
<dbReference type="eggNOG" id="COG3391">
    <property type="taxonomic scope" value="Bacteria"/>
</dbReference>